<sequence>MNFSRWLLMIVVIVVDALNGGVGHEDCRETRCHPYGPAIRFPFRLKGRQPIHCGYRGFDVSCTDDNETILELPSSSAKFRVYEINYRSHAIRGPPYDGCCLPRELF</sequence>
<evidence type="ECO:0000256" key="15">
    <source>
        <dbReference type="SAM" id="SignalP"/>
    </source>
</evidence>
<protein>
    <recommendedName>
        <fullName evidence="4">RING-type E3 ubiquitin transferase</fullName>
        <ecNumber evidence="4">2.3.2.27</ecNumber>
    </recommendedName>
</protein>
<evidence type="ECO:0000256" key="13">
    <source>
        <dbReference type="ARBA" id="ARBA00023136"/>
    </source>
</evidence>
<comment type="pathway">
    <text evidence="3">Protein modification; protein ubiquitination.</text>
</comment>
<dbReference type="GO" id="GO:0016020">
    <property type="term" value="C:membrane"/>
    <property type="evidence" value="ECO:0007669"/>
    <property type="project" value="UniProtKB-SubCell"/>
</dbReference>
<keyword evidence="7" id="KW-0479">Metal-binding</keyword>
<evidence type="ECO:0000313" key="17">
    <source>
        <dbReference type="EMBL" id="VVA38399.1"/>
    </source>
</evidence>
<evidence type="ECO:0000256" key="14">
    <source>
        <dbReference type="ARBA" id="ARBA00024209"/>
    </source>
</evidence>
<dbReference type="Proteomes" id="UP000327085">
    <property type="component" value="Unassembled WGS sequence"/>
</dbReference>
<evidence type="ECO:0000313" key="18">
    <source>
        <dbReference type="Proteomes" id="UP000327085"/>
    </source>
</evidence>
<keyword evidence="13" id="KW-0472">Membrane</keyword>
<name>A0A5E4GEV6_PRUDU</name>
<keyword evidence="11" id="KW-0862">Zinc</keyword>
<keyword evidence="17" id="KW-0418">Kinase</keyword>
<gene>
    <name evidence="17" type="ORF">ALMOND_2B031220</name>
</gene>
<comment type="catalytic activity">
    <reaction evidence="1">
        <text>S-ubiquitinyl-[E2 ubiquitin-conjugating enzyme]-L-cysteine + [acceptor protein]-L-lysine = [E2 ubiquitin-conjugating enzyme]-L-cysteine + N(6)-ubiquitinyl-[acceptor protein]-L-lysine.</text>
        <dbReference type="EC" id="2.3.2.27"/>
    </reaction>
</comment>
<dbReference type="GO" id="GO:0016301">
    <property type="term" value="F:kinase activity"/>
    <property type="evidence" value="ECO:0007669"/>
    <property type="project" value="UniProtKB-KW"/>
</dbReference>
<keyword evidence="12" id="KW-1133">Transmembrane helix</keyword>
<evidence type="ECO:0000256" key="12">
    <source>
        <dbReference type="ARBA" id="ARBA00022989"/>
    </source>
</evidence>
<evidence type="ECO:0000256" key="8">
    <source>
        <dbReference type="ARBA" id="ARBA00022729"/>
    </source>
</evidence>
<dbReference type="PANTHER" id="PTHR46279">
    <property type="entry name" value="RING/U-BOX SUPERFAMILY PROTEIN"/>
    <property type="match status" value="1"/>
</dbReference>
<evidence type="ECO:0000256" key="7">
    <source>
        <dbReference type="ARBA" id="ARBA00022723"/>
    </source>
</evidence>
<dbReference type="PANTHER" id="PTHR46279:SF9">
    <property type="entry name" value="OS01G0116300 PROTEIN"/>
    <property type="match status" value="1"/>
</dbReference>
<comment type="similarity">
    <text evidence="14">Belongs to the RING-type zinc finger family. ATL subfamily.</text>
</comment>
<evidence type="ECO:0000256" key="9">
    <source>
        <dbReference type="ARBA" id="ARBA00022771"/>
    </source>
</evidence>
<dbReference type="InterPro" id="IPR046948">
    <property type="entry name" value="ATL20-22-like"/>
</dbReference>
<proteinExistence type="inferred from homology"/>
<evidence type="ECO:0000256" key="3">
    <source>
        <dbReference type="ARBA" id="ARBA00004906"/>
    </source>
</evidence>
<evidence type="ECO:0000256" key="5">
    <source>
        <dbReference type="ARBA" id="ARBA00022679"/>
    </source>
</evidence>
<evidence type="ECO:0000256" key="4">
    <source>
        <dbReference type="ARBA" id="ARBA00012483"/>
    </source>
</evidence>
<evidence type="ECO:0000256" key="1">
    <source>
        <dbReference type="ARBA" id="ARBA00000900"/>
    </source>
</evidence>
<evidence type="ECO:0000256" key="6">
    <source>
        <dbReference type="ARBA" id="ARBA00022692"/>
    </source>
</evidence>
<accession>A0A5E4GEV6</accession>
<comment type="subcellular location">
    <subcellularLocation>
        <location evidence="2">Membrane</location>
        <topology evidence="2">Single-pass membrane protein</topology>
    </subcellularLocation>
</comment>
<dbReference type="GO" id="GO:0061630">
    <property type="term" value="F:ubiquitin protein ligase activity"/>
    <property type="evidence" value="ECO:0007669"/>
    <property type="project" value="UniProtKB-EC"/>
</dbReference>
<dbReference type="EC" id="2.3.2.27" evidence="4"/>
<organism evidence="17 18">
    <name type="scientific">Prunus dulcis</name>
    <name type="common">Almond</name>
    <name type="synonym">Amygdalus dulcis</name>
    <dbReference type="NCBI Taxonomy" id="3755"/>
    <lineage>
        <taxon>Eukaryota</taxon>
        <taxon>Viridiplantae</taxon>
        <taxon>Streptophyta</taxon>
        <taxon>Embryophyta</taxon>
        <taxon>Tracheophyta</taxon>
        <taxon>Spermatophyta</taxon>
        <taxon>Magnoliopsida</taxon>
        <taxon>eudicotyledons</taxon>
        <taxon>Gunneridae</taxon>
        <taxon>Pentapetalae</taxon>
        <taxon>rosids</taxon>
        <taxon>fabids</taxon>
        <taxon>Rosales</taxon>
        <taxon>Rosaceae</taxon>
        <taxon>Amygdaloideae</taxon>
        <taxon>Amygdaleae</taxon>
        <taxon>Prunus</taxon>
    </lineage>
</organism>
<evidence type="ECO:0000256" key="10">
    <source>
        <dbReference type="ARBA" id="ARBA00022786"/>
    </source>
</evidence>
<keyword evidence="6" id="KW-0812">Transmembrane</keyword>
<dbReference type="InParanoid" id="A0A5E4GEV6"/>
<evidence type="ECO:0000256" key="11">
    <source>
        <dbReference type="ARBA" id="ARBA00022833"/>
    </source>
</evidence>
<dbReference type="AlphaFoldDB" id="A0A5E4GEV6"/>
<dbReference type="EMBL" id="CABIKO010000639">
    <property type="protein sequence ID" value="VVA38399.1"/>
    <property type="molecule type" value="Genomic_DNA"/>
</dbReference>
<evidence type="ECO:0000256" key="2">
    <source>
        <dbReference type="ARBA" id="ARBA00004167"/>
    </source>
</evidence>
<dbReference type="InterPro" id="IPR025287">
    <property type="entry name" value="WAK_GUB"/>
</dbReference>
<dbReference type="Pfam" id="PF13947">
    <property type="entry name" value="GUB_WAK_bind"/>
    <property type="match status" value="1"/>
</dbReference>
<keyword evidence="8 15" id="KW-0732">Signal</keyword>
<keyword evidence="5" id="KW-0808">Transferase</keyword>
<dbReference type="GO" id="GO:0030247">
    <property type="term" value="F:polysaccharide binding"/>
    <property type="evidence" value="ECO:0007669"/>
    <property type="project" value="InterPro"/>
</dbReference>
<evidence type="ECO:0000259" key="16">
    <source>
        <dbReference type="Pfam" id="PF13947"/>
    </source>
</evidence>
<feature type="domain" description="Wall-associated receptor kinase galacturonan-binding" evidence="16">
    <location>
        <begin position="27"/>
        <end position="92"/>
    </location>
</feature>
<feature type="signal peptide" evidence="15">
    <location>
        <begin position="1"/>
        <end position="23"/>
    </location>
</feature>
<keyword evidence="9" id="KW-0863">Zinc-finger</keyword>
<reference evidence="18" key="1">
    <citation type="journal article" date="2020" name="Plant J.">
        <title>Transposons played a major role in the diversification between the closely related almond and peach genomes: results from the almond genome sequence.</title>
        <authorList>
            <person name="Alioto T."/>
            <person name="Alexiou K.G."/>
            <person name="Bardil A."/>
            <person name="Barteri F."/>
            <person name="Castanera R."/>
            <person name="Cruz F."/>
            <person name="Dhingra A."/>
            <person name="Duval H."/>
            <person name="Fernandez I Marti A."/>
            <person name="Frias L."/>
            <person name="Galan B."/>
            <person name="Garcia J.L."/>
            <person name="Howad W."/>
            <person name="Gomez-Garrido J."/>
            <person name="Gut M."/>
            <person name="Julca I."/>
            <person name="Morata J."/>
            <person name="Puigdomenech P."/>
            <person name="Ribeca P."/>
            <person name="Rubio Cabetas M.J."/>
            <person name="Vlasova A."/>
            <person name="Wirthensohn M."/>
            <person name="Garcia-Mas J."/>
            <person name="Gabaldon T."/>
            <person name="Casacuberta J.M."/>
            <person name="Arus P."/>
        </authorList>
    </citation>
    <scope>NUCLEOTIDE SEQUENCE [LARGE SCALE GENOMIC DNA]</scope>
    <source>
        <strain evidence="18">cv. Texas</strain>
    </source>
</reference>
<dbReference type="GO" id="GO:0008270">
    <property type="term" value="F:zinc ion binding"/>
    <property type="evidence" value="ECO:0007669"/>
    <property type="project" value="UniProtKB-KW"/>
</dbReference>
<dbReference type="Gramene" id="VVA38399">
    <property type="protein sequence ID" value="VVA38399"/>
    <property type="gene ID" value="Prudul26B031220"/>
</dbReference>
<feature type="chain" id="PRO_5023055629" description="RING-type E3 ubiquitin transferase" evidence="15">
    <location>
        <begin position="24"/>
        <end position="106"/>
    </location>
</feature>
<keyword evidence="10" id="KW-0833">Ubl conjugation pathway</keyword>